<feature type="compositionally biased region" description="Pro residues" evidence="1">
    <location>
        <begin position="629"/>
        <end position="654"/>
    </location>
</feature>
<feature type="compositionally biased region" description="Pro residues" evidence="1">
    <location>
        <begin position="661"/>
        <end position="708"/>
    </location>
</feature>
<feature type="region of interest" description="Disordered" evidence="1">
    <location>
        <begin position="625"/>
        <end position="708"/>
    </location>
</feature>
<feature type="signal peptide" evidence="2">
    <location>
        <begin position="1"/>
        <end position="23"/>
    </location>
</feature>
<protein>
    <recommendedName>
        <fullName evidence="3">Peptidase M11 gametolysin domain-containing protein</fullName>
    </recommendedName>
</protein>
<feature type="compositionally biased region" description="Basic residues" evidence="1">
    <location>
        <begin position="142"/>
        <end position="151"/>
    </location>
</feature>
<evidence type="ECO:0000256" key="2">
    <source>
        <dbReference type="SAM" id="SignalP"/>
    </source>
</evidence>
<feature type="region of interest" description="Disordered" evidence="1">
    <location>
        <begin position="764"/>
        <end position="783"/>
    </location>
</feature>
<feature type="domain" description="Peptidase M11 gametolysin" evidence="3">
    <location>
        <begin position="195"/>
        <end position="393"/>
    </location>
</feature>
<feature type="chain" id="PRO_5042285430" description="Peptidase M11 gametolysin domain-containing protein" evidence="2">
    <location>
        <begin position="24"/>
        <end position="812"/>
    </location>
</feature>
<dbReference type="SUPFAM" id="SSF55486">
    <property type="entry name" value="Metalloproteases ('zincins'), catalytic domain"/>
    <property type="match status" value="1"/>
</dbReference>
<dbReference type="PANTHER" id="PTHR24216">
    <property type="entry name" value="PAXILLIN-RELATED"/>
    <property type="match status" value="1"/>
</dbReference>
<name>A0AAD8XSM9_9STRA</name>
<evidence type="ECO:0000259" key="3">
    <source>
        <dbReference type="Pfam" id="PF05548"/>
    </source>
</evidence>
<feature type="region of interest" description="Disordered" evidence="1">
    <location>
        <begin position="136"/>
        <end position="163"/>
    </location>
</feature>
<keyword evidence="5" id="KW-1185">Reference proteome</keyword>
<feature type="compositionally biased region" description="Pro residues" evidence="1">
    <location>
        <begin position="768"/>
        <end position="783"/>
    </location>
</feature>
<proteinExistence type="predicted"/>
<dbReference type="Pfam" id="PF05548">
    <property type="entry name" value="Peptidase_M11"/>
    <property type="match status" value="1"/>
</dbReference>
<evidence type="ECO:0000313" key="4">
    <source>
        <dbReference type="EMBL" id="KAK1732787.1"/>
    </source>
</evidence>
<organism evidence="4 5">
    <name type="scientific">Skeletonema marinoi</name>
    <dbReference type="NCBI Taxonomy" id="267567"/>
    <lineage>
        <taxon>Eukaryota</taxon>
        <taxon>Sar</taxon>
        <taxon>Stramenopiles</taxon>
        <taxon>Ochrophyta</taxon>
        <taxon>Bacillariophyta</taxon>
        <taxon>Coscinodiscophyceae</taxon>
        <taxon>Thalassiosirophycidae</taxon>
        <taxon>Thalassiosirales</taxon>
        <taxon>Skeletonemataceae</taxon>
        <taxon>Skeletonema</taxon>
        <taxon>Skeletonema marinoi-dohrnii complex</taxon>
    </lineage>
</organism>
<dbReference type="PANTHER" id="PTHR24216:SF65">
    <property type="entry name" value="PAXILLIN-LIKE PROTEIN 1"/>
    <property type="match status" value="1"/>
</dbReference>
<accession>A0AAD8XSM9</accession>
<dbReference type="InterPro" id="IPR008752">
    <property type="entry name" value="Peptidase_M11"/>
</dbReference>
<dbReference type="PRINTS" id="PR01217">
    <property type="entry name" value="PRICHEXTENSN"/>
</dbReference>
<dbReference type="AlphaFoldDB" id="A0AAD8XSM9"/>
<comment type="caution">
    <text evidence="4">The sequence shown here is derived from an EMBL/GenBank/DDBJ whole genome shotgun (WGS) entry which is preliminary data.</text>
</comment>
<evidence type="ECO:0000256" key="1">
    <source>
        <dbReference type="SAM" id="MobiDB-lite"/>
    </source>
</evidence>
<dbReference type="EMBL" id="JATAAI010000057">
    <property type="protein sequence ID" value="KAK1732787.1"/>
    <property type="molecule type" value="Genomic_DNA"/>
</dbReference>
<reference evidence="4" key="1">
    <citation type="submission" date="2023-06" db="EMBL/GenBank/DDBJ databases">
        <title>Survivors Of The Sea: Transcriptome response of Skeletonema marinoi to long-term dormancy.</title>
        <authorList>
            <person name="Pinder M.I.M."/>
            <person name="Kourtchenko O."/>
            <person name="Robertson E.K."/>
            <person name="Larsson T."/>
            <person name="Maumus F."/>
            <person name="Osuna-Cruz C.M."/>
            <person name="Vancaester E."/>
            <person name="Stenow R."/>
            <person name="Vandepoele K."/>
            <person name="Ploug H."/>
            <person name="Bruchert V."/>
            <person name="Godhe A."/>
            <person name="Topel M."/>
        </authorList>
    </citation>
    <scope>NUCLEOTIDE SEQUENCE</scope>
    <source>
        <strain evidence="4">R05AC</strain>
    </source>
</reference>
<keyword evidence="2" id="KW-0732">Signal</keyword>
<sequence length="812" mass="84824">MFRSYFTVAAIALAATSTVGVGAAVVEKSLRGRNAADTVASANKHHHRVLQEEEEFTFLIADIQYEDGFTATSRKLQGNSGNKNPNRPERTMNVQDAEGMIYEIEAGSGDTAGTSSGSTVTLPDNAFMTPGTNKINLNGGGLKKKTKKEKKEKRDLQEDDSSTELRRHLTAISTKTVVAVRVIASGGAYNWTDEAGLSDDVFGTNGDAYNLKTGFEGCSHNQLMINPGGEGRSDINNGVTTINVDVNATSGNHGNMANAVTAAIKAKFGVNDPTEIADHWLYCLPPGVTTSIAYAYTNHYMSVYSNEWCNYPSSQMHELGHNFGFDHSNEGTQDYGDQSGMMGSSYSEDEGPLMCFNAAKSWQTGWFNEKRVNMNIGGSEATDNCLETDITGQADYVAVDTTQTILVKMNRASSFGRDLFLMYNKKTGVNSGTAEGGNTVMVVEAGAEGTGYAESWLMGKLGAGQSQTFAGYLVDDRDLVITVLSIGDTAQVKIEFDGLCTNTIAPTPSPCENPNQKQVSVQIATDTYPTETSWTLKKVGSCAGQADLNLSSPTYSTANAVQAAFEQCVDKGSMNSPSLTRMAMECAAVSYGAGSFQVFYGDRDVFEGQSSGDFGASFTGNFGECDVPASPPPTPAPVNSTPPPTPAPVNPPTSLPTTEPTNPPSPLPTNPPSPNPTAEPTNPPPTNAPTNPPTPLPSSPPSPAPTNPPVAVAAVDKYICTKNAPLPATICADGSLAGGSCSTANAPDGCGNGGKVCWWSSCPGDGGGPPPTPTPPPPSPPTGGCPVCAATGGPCCGTCVDGGKPSSRGCFE</sequence>
<gene>
    <name evidence="4" type="ORF">QTG54_016499</name>
</gene>
<evidence type="ECO:0000313" key="5">
    <source>
        <dbReference type="Proteomes" id="UP001224775"/>
    </source>
</evidence>
<dbReference type="Proteomes" id="UP001224775">
    <property type="component" value="Unassembled WGS sequence"/>
</dbReference>